<feature type="region of interest" description="Disordered" evidence="8">
    <location>
        <begin position="772"/>
        <end position="818"/>
    </location>
</feature>
<name>A0A7R8WCS4_9CRUS</name>
<dbReference type="InterPro" id="IPR036322">
    <property type="entry name" value="WD40_repeat_dom_sf"/>
</dbReference>
<dbReference type="PANTHER" id="PTHR44215">
    <property type="entry name" value="WD REPEAT-CONTAINING PROTEIN 75"/>
    <property type="match status" value="1"/>
</dbReference>
<dbReference type="SUPFAM" id="SSF82171">
    <property type="entry name" value="DPP6 N-terminal domain-like"/>
    <property type="match status" value="1"/>
</dbReference>
<dbReference type="EMBL" id="OB661609">
    <property type="protein sequence ID" value="CAD7228597.1"/>
    <property type="molecule type" value="Genomic_DNA"/>
</dbReference>
<keyword evidence="4" id="KW-0853">WD repeat</keyword>
<dbReference type="InterPro" id="IPR015943">
    <property type="entry name" value="WD40/YVTN_repeat-like_dom_sf"/>
</dbReference>
<dbReference type="Pfam" id="PF23869">
    <property type="entry name" value="Beta-prop_WDR75_1st"/>
    <property type="match status" value="1"/>
</dbReference>
<evidence type="ECO:0000256" key="7">
    <source>
        <dbReference type="ARBA" id="ARBA00023242"/>
    </source>
</evidence>
<dbReference type="GO" id="GO:0045943">
    <property type="term" value="P:positive regulation of transcription by RNA polymerase I"/>
    <property type="evidence" value="ECO:0007669"/>
    <property type="project" value="InterPro"/>
</dbReference>
<evidence type="ECO:0000259" key="9">
    <source>
        <dbReference type="Pfam" id="PF23769"/>
    </source>
</evidence>
<organism evidence="10">
    <name type="scientific">Cyprideis torosa</name>
    <dbReference type="NCBI Taxonomy" id="163714"/>
    <lineage>
        <taxon>Eukaryota</taxon>
        <taxon>Metazoa</taxon>
        <taxon>Ecdysozoa</taxon>
        <taxon>Arthropoda</taxon>
        <taxon>Crustacea</taxon>
        <taxon>Oligostraca</taxon>
        <taxon>Ostracoda</taxon>
        <taxon>Podocopa</taxon>
        <taxon>Podocopida</taxon>
        <taxon>Cytherocopina</taxon>
        <taxon>Cytheroidea</taxon>
        <taxon>Cytherideidae</taxon>
        <taxon>Cyprideis</taxon>
    </lineage>
</organism>
<dbReference type="SMART" id="SM00320">
    <property type="entry name" value="WD40"/>
    <property type="match status" value="3"/>
</dbReference>
<dbReference type="GO" id="GO:0003723">
    <property type="term" value="F:RNA binding"/>
    <property type="evidence" value="ECO:0007669"/>
    <property type="project" value="InterPro"/>
</dbReference>
<keyword evidence="5" id="KW-0677">Repeat</keyword>
<feature type="compositionally biased region" description="Polar residues" evidence="8">
    <location>
        <begin position="863"/>
        <end position="877"/>
    </location>
</feature>
<dbReference type="OrthoDB" id="6352421at2759"/>
<reference evidence="10" key="1">
    <citation type="submission" date="2020-11" db="EMBL/GenBank/DDBJ databases">
        <authorList>
            <person name="Tran Van P."/>
        </authorList>
    </citation>
    <scope>NUCLEOTIDE SEQUENCE</scope>
</reference>
<dbReference type="AlphaFoldDB" id="A0A7R8WCS4"/>
<evidence type="ECO:0000256" key="2">
    <source>
        <dbReference type="ARBA" id="ARBA00022517"/>
    </source>
</evidence>
<dbReference type="Gene3D" id="2.130.10.10">
    <property type="entry name" value="YVTN repeat-like/Quinoprotein amine dehydrogenase"/>
    <property type="match status" value="2"/>
</dbReference>
<keyword evidence="6" id="KW-0804">Transcription</keyword>
<dbReference type="InterPro" id="IPR053826">
    <property type="entry name" value="WDR75"/>
</dbReference>
<dbReference type="InterPro" id="IPR001680">
    <property type="entry name" value="WD40_rpt"/>
</dbReference>
<feature type="region of interest" description="Disordered" evidence="8">
    <location>
        <begin position="853"/>
        <end position="887"/>
    </location>
</feature>
<evidence type="ECO:0000256" key="6">
    <source>
        <dbReference type="ARBA" id="ARBA00023163"/>
    </source>
</evidence>
<evidence type="ECO:0000313" key="10">
    <source>
        <dbReference type="EMBL" id="CAD7228597.1"/>
    </source>
</evidence>
<keyword evidence="3" id="KW-0698">rRNA processing</keyword>
<dbReference type="SUPFAM" id="SSF50978">
    <property type="entry name" value="WD40 repeat-like"/>
    <property type="match status" value="1"/>
</dbReference>
<accession>A0A7R8WCS4</accession>
<keyword evidence="2" id="KW-0690">Ribosome biogenesis</keyword>
<feature type="compositionally biased region" description="Basic and acidic residues" evidence="8">
    <location>
        <begin position="795"/>
        <end position="818"/>
    </location>
</feature>
<dbReference type="PANTHER" id="PTHR44215:SF1">
    <property type="entry name" value="WD REPEAT-CONTAINING PROTEIN 75"/>
    <property type="match status" value="1"/>
</dbReference>
<evidence type="ECO:0000256" key="3">
    <source>
        <dbReference type="ARBA" id="ARBA00022552"/>
    </source>
</evidence>
<proteinExistence type="predicted"/>
<sequence>MVARRILPQLAFSSYSGEGGGTNGDVGVTDTTTAPWIRPSFVAGGDIVLLRPVFSADGNVLIYSSGCSLSVVEVATGAVLAEFHPQENSGVDVDPGSKSAPNQRSGCAAAPETIISFHAHQWSQDEVVLCTHRARILSWNYRKGTVVELADHSRWLRPNEESPPDKKVVHFEVAWSKTKYYLGFSLFEERSVEAVEVPFEVVNDGSQNKVIQKRIDSWPGSFQVSPNGEFAAFVSKNSLMLVNLADIQQKRRHIVADGLRLTALAIHPHLQIVATGDSQGRIIIWREVFQSNPVRQVIHWHSQACRALAFSDEGSHLYSGGEECVLVRWRIDDEFREFLPRLGSPIQHLVVAPGNVQTAVSLSDNVIQLVDAFKQLTVSLGSMRRPLVKDAQSFMLPDSIAGELLMSGRPGQLAWYDPYARTCKRKLDVTGRNLIMGDDPEKRVTATELGAVALSKDGQWLATFEKREDSHLSSELRLKIWQRQEDEFQCHTCVDYPHVNDTAISSLMFSPFVGPPYLLISLGVDGTLREWTTCQENEQGSADASNTLWECICEHDPFIAGSSLSSLSFSWDGSVLAGLTGTSSKSPDLVALMVFDDGVGQWSPDPVVLDSPETVRSVHLALEFLLVLRTESLDCYDLLCEDRSVLWTVAAPTLSHFIPTVIPSTAKNRKRRFTFLKTVAPELQEPGTQCPAVVFLDGGEATASKEQSTSLPLGVCFLSRRIGGSRSWDCLFLTSQQDILRISLTSSEGEAVDEPVSSLKVAESDLAVLDGGRKPESEAALASEIWERRRQRRKQKEEEGQDPDGKKGEARRLEESRQARAKEAEKVVEKIISASAYAAPSLVDAFARFASLSIAPKTRKPTKPTSVTAPENSSVQTDESDLQLSPKRRRKKHLYKWDLEPIQWW</sequence>
<evidence type="ECO:0000256" key="4">
    <source>
        <dbReference type="ARBA" id="ARBA00022574"/>
    </source>
</evidence>
<dbReference type="GO" id="GO:2000234">
    <property type="term" value="P:positive regulation of rRNA processing"/>
    <property type="evidence" value="ECO:0007669"/>
    <property type="project" value="TreeGrafter"/>
</dbReference>
<evidence type="ECO:0000256" key="5">
    <source>
        <dbReference type="ARBA" id="ARBA00022737"/>
    </source>
</evidence>
<dbReference type="Pfam" id="PF23769">
    <property type="entry name" value="Beta-prop_WDR75_2nd"/>
    <property type="match status" value="1"/>
</dbReference>
<keyword evidence="7" id="KW-0539">Nucleus</keyword>
<dbReference type="GO" id="GO:0006364">
    <property type="term" value="P:rRNA processing"/>
    <property type="evidence" value="ECO:0007669"/>
    <property type="project" value="UniProtKB-KW"/>
</dbReference>
<protein>
    <recommendedName>
        <fullName evidence="9">WD repeat-containing protein 75 second beta-propeller domain-containing protein</fullName>
    </recommendedName>
</protein>
<feature type="domain" description="WD repeat-containing protein 75 second beta-propeller" evidence="9">
    <location>
        <begin position="400"/>
        <end position="577"/>
    </location>
</feature>
<comment type="subcellular location">
    <subcellularLocation>
        <location evidence="1">Nucleus</location>
        <location evidence="1">Nucleolus</location>
    </subcellularLocation>
</comment>
<dbReference type="InterPro" id="IPR057644">
    <property type="entry name" value="Beta-prop_WDR75_2nd"/>
</dbReference>
<gene>
    <name evidence="10" type="ORF">CTOB1V02_LOCUS6477</name>
</gene>
<evidence type="ECO:0000256" key="8">
    <source>
        <dbReference type="SAM" id="MobiDB-lite"/>
    </source>
</evidence>
<evidence type="ECO:0000256" key="1">
    <source>
        <dbReference type="ARBA" id="ARBA00004604"/>
    </source>
</evidence>
<dbReference type="GO" id="GO:0032040">
    <property type="term" value="C:small-subunit processome"/>
    <property type="evidence" value="ECO:0007669"/>
    <property type="project" value="InterPro"/>
</dbReference>